<evidence type="ECO:0000259" key="2">
    <source>
        <dbReference type="Pfam" id="PF08718"/>
    </source>
</evidence>
<accession>A0ABQ7QQ71</accession>
<gene>
    <name evidence="3" type="ORF">JYU34_007342</name>
</gene>
<sequence>MASKCNKISFDINKHFPIDNNNKINIVKFIEATSNLVGVIDNFGKLFTPVKLDIQGNIDNIKRHYKFDDSSCLLEQMTEETKKGPPVIAESVLWLNRSLLMFELIFQEMIAALQSKNYNVTMKKILTIAYEGSVKKYHNWVTQQIFHLLCKMFSTLPVFLKQFNIENIDEFGNYLVQYNNALHSVRCQIDNYFISNHLFLDS</sequence>
<dbReference type="PANTHER" id="PTHR10219:SF25">
    <property type="entry name" value="PLECKSTRIN HOMOLOGY DOMAIN-CONTAINING FAMILY A MEMBER 8"/>
    <property type="match status" value="1"/>
</dbReference>
<dbReference type="Gene3D" id="1.10.3520.10">
    <property type="entry name" value="Glycolipid transfer protein"/>
    <property type="match status" value="1"/>
</dbReference>
<dbReference type="InterPro" id="IPR014830">
    <property type="entry name" value="Glycolipid_transfer_prot_dom"/>
</dbReference>
<keyword evidence="1" id="KW-0813">Transport</keyword>
<dbReference type="Proteomes" id="UP000823941">
    <property type="component" value="Chromosome 10"/>
</dbReference>
<evidence type="ECO:0000313" key="3">
    <source>
        <dbReference type="EMBL" id="KAG7307189.1"/>
    </source>
</evidence>
<dbReference type="EMBL" id="JAHIBW010000010">
    <property type="protein sequence ID" value="KAG7307189.1"/>
    <property type="molecule type" value="Genomic_DNA"/>
</dbReference>
<dbReference type="PANTHER" id="PTHR10219">
    <property type="entry name" value="GLYCOLIPID TRANSFER PROTEIN-RELATED"/>
    <property type="match status" value="1"/>
</dbReference>
<dbReference type="Pfam" id="PF08718">
    <property type="entry name" value="GLTP"/>
    <property type="match status" value="1"/>
</dbReference>
<name>A0ABQ7QQ71_PLUXY</name>
<dbReference type="InterPro" id="IPR036497">
    <property type="entry name" value="GLTP_sf"/>
</dbReference>
<keyword evidence="4" id="KW-1185">Reference proteome</keyword>
<reference evidence="3 4" key="1">
    <citation type="submission" date="2021-06" db="EMBL/GenBank/DDBJ databases">
        <title>A haploid diamondback moth (Plutella xylostella L.) genome assembly resolves 31 chromosomes and identifies a diamide resistance mutation.</title>
        <authorList>
            <person name="Ward C.M."/>
            <person name="Perry K.D."/>
            <person name="Baker G."/>
            <person name="Powis K."/>
            <person name="Heckel D.G."/>
            <person name="Baxter S.W."/>
        </authorList>
    </citation>
    <scope>NUCLEOTIDE SEQUENCE [LARGE SCALE GENOMIC DNA]</scope>
    <source>
        <strain evidence="3 4">LV</strain>
        <tissue evidence="3">Single pupa</tissue>
    </source>
</reference>
<dbReference type="SUPFAM" id="SSF110004">
    <property type="entry name" value="Glycolipid transfer protein, GLTP"/>
    <property type="match status" value="1"/>
</dbReference>
<comment type="caution">
    <text evidence="3">The sequence shown here is derived from an EMBL/GenBank/DDBJ whole genome shotgun (WGS) entry which is preliminary data.</text>
</comment>
<proteinExistence type="predicted"/>
<feature type="domain" description="Glycolipid transfer protein" evidence="2">
    <location>
        <begin position="25"/>
        <end position="163"/>
    </location>
</feature>
<evidence type="ECO:0000313" key="4">
    <source>
        <dbReference type="Proteomes" id="UP000823941"/>
    </source>
</evidence>
<protein>
    <recommendedName>
        <fullName evidence="2">Glycolipid transfer protein domain-containing protein</fullName>
    </recommendedName>
</protein>
<organism evidence="3 4">
    <name type="scientific">Plutella xylostella</name>
    <name type="common">Diamondback moth</name>
    <name type="synonym">Plutella maculipennis</name>
    <dbReference type="NCBI Taxonomy" id="51655"/>
    <lineage>
        <taxon>Eukaryota</taxon>
        <taxon>Metazoa</taxon>
        <taxon>Ecdysozoa</taxon>
        <taxon>Arthropoda</taxon>
        <taxon>Hexapoda</taxon>
        <taxon>Insecta</taxon>
        <taxon>Pterygota</taxon>
        <taxon>Neoptera</taxon>
        <taxon>Endopterygota</taxon>
        <taxon>Lepidoptera</taxon>
        <taxon>Glossata</taxon>
        <taxon>Ditrysia</taxon>
        <taxon>Yponomeutoidea</taxon>
        <taxon>Plutellidae</taxon>
        <taxon>Plutella</taxon>
    </lineage>
</organism>
<evidence type="ECO:0000256" key="1">
    <source>
        <dbReference type="ARBA" id="ARBA00022448"/>
    </source>
</evidence>